<reference evidence="3 4" key="1">
    <citation type="submission" date="2019-02" db="EMBL/GenBank/DDBJ databases">
        <title>Deep-cultivation of Planctomycetes and their phenomic and genomic characterization uncovers novel biology.</title>
        <authorList>
            <person name="Wiegand S."/>
            <person name="Jogler M."/>
            <person name="Boedeker C."/>
            <person name="Pinto D."/>
            <person name="Vollmers J."/>
            <person name="Rivas-Marin E."/>
            <person name="Kohn T."/>
            <person name="Peeters S.H."/>
            <person name="Heuer A."/>
            <person name="Rast P."/>
            <person name="Oberbeckmann S."/>
            <person name="Bunk B."/>
            <person name="Jeske O."/>
            <person name="Meyerdierks A."/>
            <person name="Storesund J.E."/>
            <person name="Kallscheuer N."/>
            <person name="Luecker S."/>
            <person name="Lage O.M."/>
            <person name="Pohl T."/>
            <person name="Merkel B.J."/>
            <person name="Hornburger P."/>
            <person name="Mueller R.-W."/>
            <person name="Bruemmer F."/>
            <person name="Labrenz M."/>
            <person name="Spormann A.M."/>
            <person name="Op Den Camp H."/>
            <person name="Overmann J."/>
            <person name="Amann R."/>
            <person name="Jetten M.S.M."/>
            <person name="Mascher T."/>
            <person name="Medema M.H."/>
            <person name="Devos D.P."/>
            <person name="Kaster A.-K."/>
            <person name="Ovreas L."/>
            <person name="Rohde M."/>
            <person name="Galperin M.Y."/>
            <person name="Jogler C."/>
        </authorList>
    </citation>
    <scope>NUCLEOTIDE SEQUENCE [LARGE SCALE GENOMIC DNA]</scope>
    <source>
        <strain evidence="3 4">Poly51</strain>
    </source>
</reference>
<dbReference type="Proteomes" id="UP000318288">
    <property type="component" value="Unassembled WGS sequence"/>
</dbReference>
<feature type="region of interest" description="Disordered" evidence="1">
    <location>
        <begin position="165"/>
        <end position="191"/>
    </location>
</feature>
<dbReference type="EMBL" id="SJPW01000007">
    <property type="protein sequence ID" value="TWU47245.1"/>
    <property type="molecule type" value="Genomic_DNA"/>
</dbReference>
<dbReference type="RefSeq" id="WP_146460912.1">
    <property type="nucleotide sequence ID" value="NZ_SJPW01000007.1"/>
</dbReference>
<sequence>MIDLKNPNRFAFARRKSQPGITLVEMVATLSLLLTLSIVAVRMLSSVTEIGRQTAENQRGRASILRLADAMHEDRQSATSMDATDWPLSLETERGEVTYDMDFELQEIRRTLRDSSRAKIVVDRFPLPRRCEPALESDAGQAQIVLMRGKDVSWTIELSARDIDIKDLGTSDSGDGDKGNGNAGITESEKS</sequence>
<evidence type="ECO:0000313" key="4">
    <source>
        <dbReference type="Proteomes" id="UP000318288"/>
    </source>
</evidence>
<name>A0A5C6EFF4_9BACT</name>
<organism evidence="3 4">
    <name type="scientific">Rubripirellula tenax</name>
    <dbReference type="NCBI Taxonomy" id="2528015"/>
    <lineage>
        <taxon>Bacteria</taxon>
        <taxon>Pseudomonadati</taxon>
        <taxon>Planctomycetota</taxon>
        <taxon>Planctomycetia</taxon>
        <taxon>Pirellulales</taxon>
        <taxon>Pirellulaceae</taxon>
        <taxon>Rubripirellula</taxon>
    </lineage>
</organism>
<evidence type="ECO:0000256" key="2">
    <source>
        <dbReference type="SAM" id="Phobius"/>
    </source>
</evidence>
<accession>A0A5C6EFF4</accession>
<dbReference type="AlphaFoldDB" id="A0A5C6EFF4"/>
<gene>
    <name evidence="3" type="ORF">Poly51_50440</name>
</gene>
<proteinExistence type="predicted"/>
<keyword evidence="4" id="KW-1185">Reference proteome</keyword>
<evidence type="ECO:0000256" key="1">
    <source>
        <dbReference type="SAM" id="MobiDB-lite"/>
    </source>
</evidence>
<comment type="caution">
    <text evidence="3">The sequence shown here is derived from an EMBL/GenBank/DDBJ whole genome shotgun (WGS) entry which is preliminary data.</text>
</comment>
<evidence type="ECO:0000313" key="3">
    <source>
        <dbReference type="EMBL" id="TWU47245.1"/>
    </source>
</evidence>
<feature type="transmembrane region" description="Helical" evidence="2">
    <location>
        <begin position="21"/>
        <end position="44"/>
    </location>
</feature>
<keyword evidence="2" id="KW-0812">Transmembrane</keyword>
<protein>
    <submittedName>
        <fullName evidence="3">Uncharacterized protein</fullName>
    </submittedName>
</protein>
<keyword evidence="2" id="KW-1133">Transmembrane helix</keyword>
<keyword evidence="2" id="KW-0472">Membrane</keyword>
<dbReference type="OrthoDB" id="286078at2"/>